<comment type="pathway">
    <text evidence="1 6">Cell wall biogenesis; peptidoglycan biosynthesis.</text>
</comment>
<keyword evidence="5 6" id="KW-0961">Cell wall biogenesis/degradation</keyword>
<feature type="compositionally biased region" description="Low complexity" evidence="7">
    <location>
        <begin position="121"/>
        <end position="137"/>
    </location>
</feature>
<dbReference type="GO" id="GO:0071972">
    <property type="term" value="F:peptidoglycan L,D-transpeptidase activity"/>
    <property type="evidence" value="ECO:0007669"/>
    <property type="project" value="TreeGrafter"/>
</dbReference>
<feature type="transmembrane region" description="Helical" evidence="8">
    <location>
        <begin position="200"/>
        <end position="219"/>
    </location>
</feature>
<evidence type="ECO:0000256" key="4">
    <source>
        <dbReference type="ARBA" id="ARBA00022984"/>
    </source>
</evidence>
<evidence type="ECO:0000256" key="2">
    <source>
        <dbReference type="ARBA" id="ARBA00022679"/>
    </source>
</evidence>
<sequence length="742" mass="81672">MSEEKRKIEIENLDDNADSVQKEEQNTARDAIVIENLDETGEIPVGVITEALENRATQDQEDVREELRREAVQVPTAEEKEHEKEEILPKIQFSDLDEEEQSSEPQSDEEDSDFETVPITARAKTAPRAEQAAAAASAEHRPGRRPAEVRHAEGRRSENDPRRAQRETDDECRRKPEGSQNNPKGSNAPRRKKKKGKGKIVAAVAAILIVAAAGGYGVYAVSQNNKMKAHYEDHFLPGTFINSIDCSEKTVAEVEELFAQEAKDYTLTITDVLSQTDVITASDINLEADYDVSFQSLMDGQDVSNWRKAEQNPVNYEAGSAWSFDEVLLSKRIEASPLFQNMTTSKDAEILYNETTRMYELQPEVIGTKIDLKQVEQLAIEAVKNVQHDLVLADSGLYSDVMKADDAMAATVNALNAHCKGTVDFLFDPEPKESMPTSVVKEALVLDASNNVTINTEPISAWIDELAAKYNTYGTAREFESTSSGTVTLADDGTYGWKMNKEETLKVAVAALETGVPYEGGCIWDQKAASHKIGADWGNEYVEIDLNVQEVYFYRDGSCLWSSNCVSGNPAKNNRTITGVYSIQSKERNRTLRGPQADNGTYAYTSFVSYWMPFCGGYGLHDASWRSSFGGSIYKRSGSHGCVNLPTWEAPELYDLISVGTPVIVFGGIANNGSMLEEETTAAPTTTAETTTAETTTQAPETSETIQTPAPPETEPETEAPETEPETQAPEDSGEDTGSEEE</sequence>
<dbReference type="SUPFAM" id="SSF141523">
    <property type="entry name" value="L,D-transpeptidase catalytic domain-like"/>
    <property type="match status" value="1"/>
</dbReference>
<feature type="active site" description="Nucleophile" evidence="6">
    <location>
        <position position="642"/>
    </location>
</feature>
<dbReference type="EMBL" id="JAJEQR010000004">
    <property type="protein sequence ID" value="MCC2229796.1"/>
    <property type="molecule type" value="Genomic_DNA"/>
</dbReference>
<dbReference type="InterPro" id="IPR005490">
    <property type="entry name" value="LD_TPept_cat_dom"/>
</dbReference>
<dbReference type="InterPro" id="IPR022029">
    <property type="entry name" value="YoaR-like_PG-bd"/>
</dbReference>
<evidence type="ECO:0000256" key="3">
    <source>
        <dbReference type="ARBA" id="ARBA00022960"/>
    </source>
</evidence>
<dbReference type="GO" id="GO:0018104">
    <property type="term" value="P:peptidoglycan-protein cross-linking"/>
    <property type="evidence" value="ECO:0007669"/>
    <property type="project" value="TreeGrafter"/>
</dbReference>
<dbReference type="Pfam" id="PF12229">
    <property type="entry name" value="PG_binding_4"/>
    <property type="match status" value="1"/>
</dbReference>
<keyword evidence="3 6" id="KW-0133">Cell shape</keyword>
<feature type="region of interest" description="Disordered" evidence="7">
    <location>
        <begin position="1"/>
        <end position="27"/>
    </location>
</feature>
<evidence type="ECO:0000256" key="5">
    <source>
        <dbReference type="ARBA" id="ARBA00023316"/>
    </source>
</evidence>
<evidence type="ECO:0000313" key="10">
    <source>
        <dbReference type="EMBL" id="MCC2229796.1"/>
    </source>
</evidence>
<dbReference type="PROSITE" id="PS52029">
    <property type="entry name" value="LD_TPASE"/>
    <property type="match status" value="1"/>
</dbReference>
<dbReference type="InterPro" id="IPR038054">
    <property type="entry name" value="LD_TPept-like_central_sf"/>
</dbReference>
<keyword evidence="8" id="KW-0472">Membrane</keyword>
<feature type="domain" description="L,D-TPase catalytic" evidence="9">
    <location>
        <begin position="540"/>
        <end position="666"/>
    </location>
</feature>
<evidence type="ECO:0000256" key="7">
    <source>
        <dbReference type="SAM" id="MobiDB-lite"/>
    </source>
</evidence>
<gene>
    <name evidence="10" type="ORF">LKD81_02100</name>
</gene>
<dbReference type="Gene3D" id="3.10.20.800">
    <property type="match status" value="1"/>
</dbReference>
<dbReference type="GO" id="GO:0071555">
    <property type="term" value="P:cell wall organization"/>
    <property type="evidence" value="ECO:0007669"/>
    <property type="project" value="UniProtKB-UniRule"/>
</dbReference>
<feature type="region of interest" description="Disordered" evidence="7">
    <location>
        <begin position="54"/>
        <end position="195"/>
    </location>
</feature>
<feature type="compositionally biased region" description="Basic and acidic residues" evidence="7">
    <location>
        <begin position="1"/>
        <end position="10"/>
    </location>
</feature>
<evidence type="ECO:0000259" key="9">
    <source>
        <dbReference type="PROSITE" id="PS52029"/>
    </source>
</evidence>
<dbReference type="SUPFAM" id="SSF143985">
    <property type="entry name" value="L,D-transpeptidase pre-catalytic domain-like"/>
    <property type="match status" value="1"/>
</dbReference>
<keyword evidence="8" id="KW-0812">Transmembrane</keyword>
<dbReference type="Pfam" id="PF03734">
    <property type="entry name" value="YkuD"/>
    <property type="match status" value="1"/>
</dbReference>
<accession>A0AAE3JFJ6</accession>
<dbReference type="InterPro" id="IPR050979">
    <property type="entry name" value="LD-transpeptidase"/>
</dbReference>
<proteinExistence type="predicted"/>
<feature type="compositionally biased region" description="Low complexity" evidence="7">
    <location>
        <begin position="681"/>
        <end position="708"/>
    </location>
</feature>
<feature type="compositionally biased region" description="Acidic residues" evidence="7">
    <location>
        <begin position="714"/>
        <end position="725"/>
    </location>
</feature>
<feature type="compositionally biased region" description="Basic and acidic residues" evidence="7">
    <location>
        <begin position="138"/>
        <end position="177"/>
    </location>
</feature>
<evidence type="ECO:0000256" key="6">
    <source>
        <dbReference type="PROSITE-ProRule" id="PRU01373"/>
    </source>
</evidence>
<evidence type="ECO:0000256" key="1">
    <source>
        <dbReference type="ARBA" id="ARBA00004752"/>
    </source>
</evidence>
<name>A0AAE3JFJ6_9FIRM</name>
<feature type="active site" description="Proton donor/acceptor" evidence="6">
    <location>
        <position position="621"/>
    </location>
</feature>
<dbReference type="AlphaFoldDB" id="A0AAE3JFJ6"/>
<dbReference type="InterPro" id="IPR038063">
    <property type="entry name" value="Transpep_catalytic_dom"/>
</dbReference>
<keyword evidence="8" id="KW-1133">Transmembrane helix</keyword>
<dbReference type="PANTHER" id="PTHR30582:SF33">
    <property type="entry name" value="EXPORTED PROTEIN"/>
    <property type="match status" value="1"/>
</dbReference>
<dbReference type="RefSeq" id="WP_308452583.1">
    <property type="nucleotide sequence ID" value="NZ_JAJEQR010000004.1"/>
</dbReference>
<comment type="caution">
    <text evidence="10">The sequence shown here is derived from an EMBL/GenBank/DDBJ whole genome shotgun (WGS) entry which is preliminary data.</text>
</comment>
<feature type="compositionally biased region" description="Acidic residues" evidence="7">
    <location>
        <begin position="732"/>
        <end position="742"/>
    </location>
</feature>
<keyword evidence="4 6" id="KW-0573">Peptidoglycan synthesis</keyword>
<feature type="region of interest" description="Disordered" evidence="7">
    <location>
        <begin position="679"/>
        <end position="742"/>
    </location>
</feature>
<keyword evidence="11" id="KW-1185">Reference proteome</keyword>
<evidence type="ECO:0000256" key="8">
    <source>
        <dbReference type="SAM" id="Phobius"/>
    </source>
</evidence>
<organism evidence="10 11">
    <name type="scientific">Hominifimenecus microfluidus</name>
    <dbReference type="NCBI Taxonomy" id="2885348"/>
    <lineage>
        <taxon>Bacteria</taxon>
        <taxon>Bacillati</taxon>
        <taxon>Bacillota</taxon>
        <taxon>Clostridia</taxon>
        <taxon>Lachnospirales</taxon>
        <taxon>Lachnospiraceae</taxon>
        <taxon>Hominifimenecus</taxon>
    </lineage>
</organism>
<evidence type="ECO:0000313" key="11">
    <source>
        <dbReference type="Proteomes" id="UP001198182"/>
    </source>
</evidence>
<feature type="compositionally biased region" description="Basic and acidic residues" evidence="7">
    <location>
        <begin position="65"/>
        <end position="88"/>
    </location>
</feature>
<protein>
    <submittedName>
        <fullName evidence="10">L,D-transpeptidase/peptidoglycan binding protein</fullName>
    </submittedName>
</protein>
<feature type="compositionally biased region" description="Acidic residues" evidence="7">
    <location>
        <begin position="95"/>
        <end position="114"/>
    </location>
</feature>
<dbReference type="GO" id="GO:0008360">
    <property type="term" value="P:regulation of cell shape"/>
    <property type="evidence" value="ECO:0007669"/>
    <property type="project" value="UniProtKB-UniRule"/>
</dbReference>
<reference evidence="10" key="1">
    <citation type="submission" date="2021-10" db="EMBL/GenBank/DDBJ databases">
        <title>Anaerobic single-cell dispensing facilitates the cultivation of human gut bacteria.</title>
        <authorList>
            <person name="Afrizal A."/>
        </authorList>
    </citation>
    <scope>NUCLEOTIDE SEQUENCE</scope>
    <source>
        <strain evidence="10">CLA-AA-H215</strain>
    </source>
</reference>
<dbReference type="CDD" id="cd16913">
    <property type="entry name" value="YkuD_like"/>
    <property type="match status" value="1"/>
</dbReference>
<dbReference type="Gene3D" id="2.40.440.10">
    <property type="entry name" value="L,D-transpeptidase catalytic domain-like"/>
    <property type="match status" value="1"/>
</dbReference>
<dbReference type="PANTHER" id="PTHR30582">
    <property type="entry name" value="L,D-TRANSPEPTIDASE"/>
    <property type="match status" value="1"/>
</dbReference>
<dbReference type="Proteomes" id="UP001198182">
    <property type="component" value="Unassembled WGS sequence"/>
</dbReference>
<dbReference type="GO" id="GO:0005576">
    <property type="term" value="C:extracellular region"/>
    <property type="evidence" value="ECO:0007669"/>
    <property type="project" value="TreeGrafter"/>
</dbReference>
<keyword evidence="2" id="KW-0808">Transferase</keyword>
<dbReference type="GO" id="GO:0016740">
    <property type="term" value="F:transferase activity"/>
    <property type="evidence" value="ECO:0007669"/>
    <property type="project" value="UniProtKB-KW"/>
</dbReference>